<dbReference type="GO" id="GO:0003677">
    <property type="term" value="F:DNA binding"/>
    <property type="evidence" value="ECO:0007669"/>
    <property type="project" value="InterPro"/>
</dbReference>
<dbReference type="PANTHER" id="PTHR34293">
    <property type="entry name" value="HTH-TYPE TRANSCRIPTIONAL REGULATOR TRMBL2"/>
    <property type="match status" value="1"/>
</dbReference>
<gene>
    <name evidence="2" type="ORF">FDG2_0715</name>
</gene>
<evidence type="ECO:0000313" key="3">
    <source>
        <dbReference type="Proteomes" id="UP000199013"/>
    </source>
</evidence>
<dbReference type="Proteomes" id="UP000199013">
    <property type="component" value="Unassembled WGS sequence"/>
</dbReference>
<keyword evidence="3" id="KW-1185">Reference proteome</keyword>
<dbReference type="Gene3D" id="1.10.10.10">
    <property type="entry name" value="Winged helix-like DNA-binding domain superfamily/Winged helix DNA-binding domain"/>
    <property type="match status" value="1"/>
</dbReference>
<name>A0A1C3NU28_9ACTN</name>
<feature type="domain" description="HTH luxR-type" evidence="1">
    <location>
        <begin position="252"/>
        <end position="313"/>
    </location>
</feature>
<organism evidence="2 3">
    <name type="scientific">Candidatus Protofrankia californiensis</name>
    <dbReference type="NCBI Taxonomy" id="1839754"/>
    <lineage>
        <taxon>Bacteria</taxon>
        <taxon>Bacillati</taxon>
        <taxon>Actinomycetota</taxon>
        <taxon>Actinomycetes</taxon>
        <taxon>Frankiales</taxon>
        <taxon>Frankiaceae</taxon>
        <taxon>Protofrankia</taxon>
    </lineage>
</organism>
<dbReference type="GO" id="GO:0006355">
    <property type="term" value="P:regulation of DNA-templated transcription"/>
    <property type="evidence" value="ECO:0007669"/>
    <property type="project" value="InterPro"/>
</dbReference>
<proteinExistence type="predicted"/>
<evidence type="ECO:0000259" key="1">
    <source>
        <dbReference type="PROSITE" id="PS50043"/>
    </source>
</evidence>
<dbReference type="InterPro" id="IPR051797">
    <property type="entry name" value="TrmB-like"/>
</dbReference>
<dbReference type="PANTHER" id="PTHR34293:SF1">
    <property type="entry name" value="HTH-TYPE TRANSCRIPTIONAL REGULATOR TRMBL2"/>
    <property type="match status" value="1"/>
</dbReference>
<dbReference type="AlphaFoldDB" id="A0A1C3NU28"/>
<dbReference type="SUPFAM" id="SSF46894">
    <property type="entry name" value="C-terminal effector domain of the bipartite response regulators"/>
    <property type="match status" value="1"/>
</dbReference>
<reference evidence="3" key="1">
    <citation type="submission" date="2016-02" db="EMBL/GenBank/DDBJ databases">
        <authorList>
            <person name="Wibberg D."/>
        </authorList>
    </citation>
    <scope>NUCLEOTIDE SEQUENCE [LARGE SCALE GENOMIC DNA]</scope>
</reference>
<evidence type="ECO:0000313" key="2">
    <source>
        <dbReference type="EMBL" id="SBW18549.1"/>
    </source>
</evidence>
<dbReference type="EMBL" id="FLUV01000288">
    <property type="protein sequence ID" value="SBW18549.1"/>
    <property type="molecule type" value="Genomic_DNA"/>
</dbReference>
<sequence length="315" mass="34831">MHPEVPLEQLLRQQHDQLIRRQEELIRARMQVSTLVADYMQGRRTGPSVDVACLESAKAVEEQLLDLVASAERELLVLYARPEQMPIMTAGFTQAVLQALDRGVVVRGICPRPTHGDDATAVCDAVCTHGLELRVTDAPLADITMVDREVVLLLPTPGPGEEHACALLLREPALTNLVMMLFDQLWKTAQPLERDGELDQAELDQAELQHAGLDHAVFGGTVLNGTTHSPTSHNSVDQKIDISNTNEQHSNNSYPNDSERLLLQLLSLGAKDEAAARHLGVSVRTVRRMIADLMRRMDARSRFQAGILAAERGWL</sequence>
<dbReference type="PROSITE" id="PS50043">
    <property type="entry name" value="HTH_LUXR_2"/>
    <property type="match status" value="1"/>
</dbReference>
<dbReference type="InterPro" id="IPR000792">
    <property type="entry name" value="Tscrpt_reg_LuxR_C"/>
</dbReference>
<accession>A0A1C3NU28</accession>
<protein>
    <submittedName>
        <fullName evidence="2">Regulatory protein LuxR</fullName>
    </submittedName>
</protein>
<dbReference type="InterPro" id="IPR016032">
    <property type="entry name" value="Sig_transdc_resp-reg_C-effctor"/>
</dbReference>
<dbReference type="InterPro" id="IPR036388">
    <property type="entry name" value="WH-like_DNA-bd_sf"/>
</dbReference>
<dbReference type="SMART" id="SM00421">
    <property type="entry name" value="HTH_LUXR"/>
    <property type="match status" value="1"/>
</dbReference>